<name>A0ABW3HNP4_9BACL</name>
<keyword evidence="3" id="KW-0732">Signal</keyword>
<dbReference type="Gene3D" id="3.40.190.10">
    <property type="entry name" value="Periplasmic binding protein-like II"/>
    <property type="match status" value="1"/>
</dbReference>
<evidence type="ECO:0000256" key="5">
    <source>
        <dbReference type="ARBA" id="ARBA00023125"/>
    </source>
</evidence>
<dbReference type="PROSITE" id="PS50949">
    <property type="entry name" value="HTH_GNTR"/>
    <property type="match status" value="1"/>
</dbReference>
<evidence type="ECO:0000256" key="2">
    <source>
        <dbReference type="ARBA" id="ARBA00022448"/>
    </source>
</evidence>
<accession>A0ABW3HNP4</accession>
<dbReference type="SUPFAM" id="SSF53850">
    <property type="entry name" value="Periplasmic binding protein-like II"/>
    <property type="match status" value="1"/>
</dbReference>
<dbReference type="InterPro" id="IPR036390">
    <property type="entry name" value="WH_DNA-bd_sf"/>
</dbReference>
<dbReference type="PRINTS" id="PR00035">
    <property type="entry name" value="HTHGNTR"/>
</dbReference>
<evidence type="ECO:0000256" key="6">
    <source>
        <dbReference type="ARBA" id="ARBA00023163"/>
    </source>
</evidence>
<feature type="domain" description="HTH gntR-type" evidence="7">
    <location>
        <begin position="11"/>
        <end position="79"/>
    </location>
</feature>
<dbReference type="SMART" id="SM00345">
    <property type="entry name" value="HTH_GNTR"/>
    <property type="match status" value="1"/>
</dbReference>
<comment type="similarity">
    <text evidence="1">Belongs to the bacterial solute-binding protein 1 family.</text>
</comment>
<dbReference type="Pfam" id="PF01547">
    <property type="entry name" value="SBP_bac_1"/>
    <property type="match status" value="1"/>
</dbReference>
<dbReference type="InterPro" id="IPR006059">
    <property type="entry name" value="SBP"/>
</dbReference>
<reference evidence="9" key="1">
    <citation type="journal article" date="2019" name="Int. J. Syst. Evol. Microbiol.">
        <title>The Global Catalogue of Microorganisms (GCM) 10K type strain sequencing project: providing services to taxonomists for standard genome sequencing and annotation.</title>
        <authorList>
            <consortium name="The Broad Institute Genomics Platform"/>
            <consortium name="The Broad Institute Genome Sequencing Center for Infectious Disease"/>
            <person name="Wu L."/>
            <person name="Ma J."/>
        </authorList>
    </citation>
    <scope>NUCLEOTIDE SEQUENCE [LARGE SCALE GENOMIC DNA]</scope>
    <source>
        <strain evidence="9">CCUG 59129</strain>
    </source>
</reference>
<organism evidence="8 9">
    <name type="scientific">Paenibacillus chungangensis</name>
    <dbReference type="NCBI Taxonomy" id="696535"/>
    <lineage>
        <taxon>Bacteria</taxon>
        <taxon>Bacillati</taxon>
        <taxon>Bacillota</taxon>
        <taxon>Bacilli</taxon>
        <taxon>Bacillales</taxon>
        <taxon>Paenibacillaceae</taxon>
        <taxon>Paenibacillus</taxon>
    </lineage>
</organism>
<keyword evidence="2" id="KW-0813">Transport</keyword>
<keyword evidence="9" id="KW-1185">Reference proteome</keyword>
<dbReference type="PANTHER" id="PTHR30061:SF50">
    <property type="entry name" value="MALTOSE_MALTODEXTRIN-BINDING PERIPLASMIC PROTEIN"/>
    <property type="match status" value="1"/>
</dbReference>
<keyword evidence="5" id="KW-0238">DNA-binding</keyword>
<evidence type="ECO:0000259" key="7">
    <source>
        <dbReference type="PROSITE" id="PS50949"/>
    </source>
</evidence>
<dbReference type="SUPFAM" id="SSF46785">
    <property type="entry name" value="Winged helix' DNA-binding domain"/>
    <property type="match status" value="1"/>
</dbReference>
<sequence>MSDKQSRKTFRIRMDRMIRQLREDILSGDYAAGDYLPSELDLSNRFQISNNSVRKGLDVLVDEGLIEKIPRVGNRVKAPEQEAHTIIRLGCLQRLNDQTELTYLLSEFHRKYPHIRVQTVQIPKNSNYEYMRDFLDNGMIDVFTVNHFLFEEFVEKQGLDALEAQEKNMELHPFLSEPFQYGDSLYAQPFAYSPIILCYNREHFSELNLPEPDSSWSWDDLIAYSTRLAVKNERFGFYFHLTNPNRWFIFLIQSGAKFLPQADGTYRVRDSGMLDGIEKVWDMIYTPQLYPIMLSASHADAERMFRDGQVSVIMTSYFAMNELNDAPFQFDVAPLPYLHDFNQTMLVTVGLCMNSRSKVKAAAKQLIDFLISSDVQKVIAQKTFTLPAHMHAAQSRGDTELKRPARFQMHKEIIRSFSSFKSTHLKLSQHDDVLRELKLYWSGLKSKERLAMSLEELLNKK</sequence>
<dbReference type="InterPro" id="IPR000524">
    <property type="entry name" value="Tscrpt_reg_HTH_GntR"/>
</dbReference>
<evidence type="ECO:0000256" key="1">
    <source>
        <dbReference type="ARBA" id="ARBA00008520"/>
    </source>
</evidence>
<evidence type="ECO:0000256" key="3">
    <source>
        <dbReference type="ARBA" id="ARBA00022729"/>
    </source>
</evidence>
<dbReference type="InterPro" id="IPR036388">
    <property type="entry name" value="WH-like_DNA-bd_sf"/>
</dbReference>
<protein>
    <submittedName>
        <fullName evidence="8">Extracellular solute-binding protein</fullName>
    </submittedName>
</protein>
<dbReference type="PANTHER" id="PTHR30061">
    <property type="entry name" value="MALTOSE-BINDING PERIPLASMIC PROTEIN"/>
    <property type="match status" value="1"/>
</dbReference>
<keyword evidence="6" id="KW-0804">Transcription</keyword>
<comment type="caution">
    <text evidence="8">The sequence shown here is derived from an EMBL/GenBank/DDBJ whole genome shotgun (WGS) entry which is preliminary data.</text>
</comment>
<evidence type="ECO:0000256" key="4">
    <source>
        <dbReference type="ARBA" id="ARBA00023015"/>
    </source>
</evidence>
<dbReference type="RefSeq" id="WP_377562945.1">
    <property type="nucleotide sequence ID" value="NZ_JBHTJZ010000005.1"/>
</dbReference>
<keyword evidence="4" id="KW-0805">Transcription regulation</keyword>
<gene>
    <name evidence="8" type="ORF">ACFQ2I_06780</name>
</gene>
<evidence type="ECO:0000313" key="8">
    <source>
        <dbReference type="EMBL" id="MFD0959093.1"/>
    </source>
</evidence>
<dbReference type="EMBL" id="JBHTJZ010000005">
    <property type="protein sequence ID" value="MFD0959093.1"/>
    <property type="molecule type" value="Genomic_DNA"/>
</dbReference>
<dbReference type="Pfam" id="PF00392">
    <property type="entry name" value="GntR"/>
    <property type="match status" value="1"/>
</dbReference>
<dbReference type="CDD" id="cd07377">
    <property type="entry name" value="WHTH_GntR"/>
    <property type="match status" value="1"/>
</dbReference>
<evidence type="ECO:0000313" key="9">
    <source>
        <dbReference type="Proteomes" id="UP001596989"/>
    </source>
</evidence>
<dbReference type="Proteomes" id="UP001596989">
    <property type="component" value="Unassembled WGS sequence"/>
</dbReference>
<dbReference type="Gene3D" id="1.10.10.10">
    <property type="entry name" value="Winged helix-like DNA-binding domain superfamily/Winged helix DNA-binding domain"/>
    <property type="match status" value="1"/>
</dbReference>
<proteinExistence type="inferred from homology"/>